<dbReference type="AlphaFoldDB" id="A0AAW6RG43"/>
<comment type="caution">
    <text evidence="1">The sequence shown here is derived from an EMBL/GenBank/DDBJ whole genome shotgun (WGS) entry which is preliminary data.</text>
</comment>
<reference evidence="1" key="1">
    <citation type="submission" date="2023-04" db="EMBL/GenBank/DDBJ databases">
        <title>Characterization and analysis of the complete genome of Gordonia rubripertincta 112, the degrader of aromatic and aliphatic compounds.</title>
        <authorList>
            <person name="Frantsuzova E."/>
            <person name="Bogun A."/>
            <person name="Delegan Y."/>
        </authorList>
    </citation>
    <scope>NUCLEOTIDE SEQUENCE</scope>
    <source>
        <strain evidence="1">112</strain>
    </source>
</reference>
<accession>A0AAW6RG43</accession>
<proteinExistence type="predicted"/>
<protein>
    <submittedName>
        <fullName evidence="1">Type IV toxin-antitoxin system AbiEi family antitoxin domain-containing protein</fullName>
    </submittedName>
</protein>
<sequence length="313" mass="34124">MRPIPMTWFPTDRYGLIRRESTLRVGISDDTVAAAVDSGDLIRLAPGVYLEADPDAADSTAIHRLQSIAVATSARDRGKATLSHDSAAAVLGLELLHPDREAVHLTKKSTAGGFVRGHRHVHNGPLTSGDIKMVDGIEVTTLDRTAVEIATNGNFAQALVAFDRALAMKADSSVMTAILDARLRRPGTSTARRALSLADASSEGVGESWSRAQMIAAGLPLPRLQHTFQTSQGEARADFDWEGRLVGEFDGMQKYGLRPGETPREALIREKRREDALRAMGIMVVRWTWAELEREELVGLLRPWLMKLGLTAA</sequence>
<dbReference type="EMBL" id="JARUXG010000012">
    <property type="protein sequence ID" value="MDG6782661.1"/>
    <property type="molecule type" value="Genomic_DNA"/>
</dbReference>
<name>A0AAW6RG43_GORRU</name>
<gene>
    <name evidence="1" type="ORF">QBL07_17730</name>
</gene>
<organism evidence="1">
    <name type="scientific">Gordonia rubripertincta</name>
    <name type="common">Rhodococcus corallinus</name>
    <dbReference type="NCBI Taxonomy" id="36822"/>
    <lineage>
        <taxon>Bacteria</taxon>
        <taxon>Bacillati</taxon>
        <taxon>Actinomycetota</taxon>
        <taxon>Actinomycetes</taxon>
        <taxon>Mycobacteriales</taxon>
        <taxon>Gordoniaceae</taxon>
        <taxon>Gordonia</taxon>
    </lineage>
</organism>
<dbReference type="RefSeq" id="WP_005199658.1">
    <property type="nucleotide sequence ID" value="NZ_CP136136.1"/>
</dbReference>
<evidence type="ECO:0000313" key="1">
    <source>
        <dbReference type="EMBL" id="MDG6782661.1"/>
    </source>
</evidence>